<sequence>MPNLVFRIVGRRIIPMAFVAATFYTFNVTTSIAVTSVRSDGHMKTKPSSPKPPSSPLPPHLSQKLSLCPLPARPLSETSAGTNAMHASFKGTRIWQNTSTSEGIQV</sequence>
<evidence type="ECO:0000256" key="2">
    <source>
        <dbReference type="SAM" id="Phobius"/>
    </source>
</evidence>
<evidence type="ECO:0000256" key="1">
    <source>
        <dbReference type="SAM" id="MobiDB-lite"/>
    </source>
</evidence>
<protein>
    <submittedName>
        <fullName evidence="3">Uncharacterized protein</fullName>
    </submittedName>
</protein>
<comment type="caution">
    <text evidence="3">The sequence shown here is derived from an EMBL/GenBank/DDBJ whole genome shotgun (WGS) entry which is preliminary data.</text>
</comment>
<feature type="transmembrane region" description="Helical" evidence="2">
    <location>
        <begin position="12"/>
        <end position="34"/>
    </location>
</feature>
<proteinExistence type="predicted"/>
<dbReference type="Proteomes" id="UP001451303">
    <property type="component" value="Unassembled WGS sequence"/>
</dbReference>
<organism evidence="3 4">
    <name type="scientific">Neurospora intermedia</name>
    <dbReference type="NCBI Taxonomy" id="5142"/>
    <lineage>
        <taxon>Eukaryota</taxon>
        <taxon>Fungi</taxon>
        <taxon>Dikarya</taxon>
        <taxon>Ascomycota</taxon>
        <taxon>Pezizomycotina</taxon>
        <taxon>Sordariomycetes</taxon>
        <taxon>Sordariomycetidae</taxon>
        <taxon>Sordariales</taxon>
        <taxon>Sordariaceae</taxon>
        <taxon>Neurospora</taxon>
    </lineage>
</organism>
<feature type="compositionally biased region" description="Pro residues" evidence="1">
    <location>
        <begin position="49"/>
        <end position="59"/>
    </location>
</feature>
<gene>
    <name evidence="3" type="ORF">QR685DRAFT_548178</name>
</gene>
<feature type="region of interest" description="Disordered" evidence="1">
    <location>
        <begin position="37"/>
        <end position="83"/>
    </location>
</feature>
<evidence type="ECO:0000313" key="4">
    <source>
        <dbReference type="Proteomes" id="UP001451303"/>
    </source>
</evidence>
<accession>A0ABR3D0C6</accession>
<dbReference type="EMBL" id="JAVLET010000014">
    <property type="protein sequence ID" value="KAL0466140.1"/>
    <property type="molecule type" value="Genomic_DNA"/>
</dbReference>
<keyword evidence="2" id="KW-0812">Transmembrane</keyword>
<name>A0ABR3D0C6_NEUIN</name>
<evidence type="ECO:0000313" key="3">
    <source>
        <dbReference type="EMBL" id="KAL0466140.1"/>
    </source>
</evidence>
<keyword evidence="2" id="KW-0472">Membrane</keyword>
<keyword evidence="4" id="KW-1185">Reference proteome</keyword>
<keyword evidence="2" id="KW-1133">Transmembrane helix</keyword>
<reference evidence="3 4" key="1">
    <citation type="submission" date="2023-09" db="EMBL/GenBank/DDBJ databases">
        <title>Multi-omics analysis of a traditional fermented food reveals byproduct-associated fungal strains for waste-to-food upcycling.</title>
        <authorList>
            <consortium name="Lawrence Berkeley National Laboratory"/>
            <person name="Rekdal V.M."/>
            <person name="Villalobos-Escobedo J.M."/>
            <person name="Rodriguez-Valeron N."/>
            <person name="Garcia M.O."/>
            <person name="Vasquez D.P."/>
            <person name="Damayanti I."/>
            <person name="Sorensen P.M."/>
            <person name="Baidoo E.E."/>
            <person name="De Carvalho A.C."/>
            <person name="Riley R."/>
            <person name="Lipzen A."/>
            <person name="He G."/>
            <person name="Yan M."/>
            <person name="Haridas S."/>
            <person name="Daum C."/>
            <person name="Yoshinaga Y."/>
            <person name="Ng V."/>
            <person name="Grigoriev I.V."/>
            <person name="Munk R."/>
            <person name="Nuraida L."/>
            <person name="Wijaya C.H."/>
            <person name="Morales P.-C."/>
            <person name="Keasling J.D."/>
        </authorList>
    </citation>
    <scope>NUCLEOTIDE SEQUENCE [LARGE SCALE GENOMIC DNA]</scope>
    <source>
        <strain evidence="3 4">FGSC 2613</strain>
    </source>
</reference>